<organism evidence="3 4">
    <name type="scientific">Syphacia muris</name>
    <dbReference type="NCBI Taxonomy" id="451379"/>
    <lineage>
        <taxon>Eukaryota</taxon>
        <taxon>Metazoa</taxon>
        <taxon>Ecdysozoa</taxon>
        <taxon>Nematoda</taxon>
        <taxon>Chromadorea</taxon>
        <taxon>Rhabditida</taxon>
        <taxon>Spirurina</taxon>
        <taxon>Oxyuridomorpha</taxon>
        <taxon>Oxyuroidea</taxon>
        <taxon>Oxyuridae</taxon>
        <taxon>Syphacia</taxon>
    </lineage>
</organism>
<feature type="region of interest" description="Disordered" evidence="1">
    <location>
        <begin position="314"/>
        <end position="335"/>
    </location>
</feature>
<dbReference type="InterPro" id="IPR036779">
    <property type="entry name" value="LysM_dom_sf"/>
</dbReference>
<sequence length="420" mass="46814">MEYVVEDSDTVERIAAKFECTVGQLMKMNKMSSRMVFAGQTLIVPSPMSDDVFEESKGQNGLFPSPGTAVQPVAQQRSRTVTKTRIETDVDCLQRFLKVKVKNVTENDGTVTGTLLVTPNAIMFDPDVTHPLVKENGQDLYMMMAPMADITSVAVFKDIGALTGEKDQDTDIYDPEHVSKLSTGTEVGKMHFLCLIYSISLGPIKYLFLNIIFSFARANSIRDSAEKVTQSAVIGTKSMAHGVVTHTKLAAGQSINGTKLIADVFTCAVSPEDKPELFRPIQEIVDEARRKNDITAPLVTTELPYYMAVRLNRRKQKAKSSRSTSTTNSTSSEFDGELVGNKTRREFWFAIPRKRVDGIYHFLLQCNPEKYGQVDESIDDTYSSSVSGYRFYDNSFLVLDSKVDEKLAGQRVTFASVFHY</sequence>
<reference evidence="4" key="1">
    <citation type="submission" date="2017-02" db="UniProtKB">
        <authorList>
            <consortium name="WormBaseParasite"/>
        </authorList>
    </citation>
    <scope>IDENTIFICATION</scope>
</reference>
<feature type="compositionally biased region" description="Low complexity" evidence="1">
    <location>
        <begin position="321"/>
        <end position="332"/>
    </location>
</feature>
<keyword evidence="3" id="KW-1185">Reference proteome</keyword>
<dbReference type="Pfam" id="PF01476">
    <property type="entry name" value="LysM"/>
    <property type="match status" value="1"/>
</dbReference>
<dbReference type="SUPFAM" id="SSF54106">
    <property type="entry name" value="LysM domain"/>
    <property type="match status" value="1"/>
</dbReference>
<dbReference type="STRING" id="451379.A0A0N5ABI3"/>
<dbReference type="AlphaFoldDB" id="A0A0N5ABI3"/>
<dbReference type="WBParaSite" id="SMUV_0000150901-mRNA-1">
    <property type="protein sequence ID" value="SMUV_0000150901-mRNA-1"/>
    <property type="gene ID" value="SMUV_0000150901"/>
</dbReference>
<proteinExistence type="predicted"/>
<protein>
    <submittedName>
        <fullName evidence="4">LysM domain-containing protein</fullName>
    </submittedName>
</protein>
<evidence type="ECO:0000313" key="3">
    <source>
        <dbReference type="Proteomes" id="UP000046393"/>
    </source>
</evidence>
<dbReference type="Gene3D" id="3.10.350.10">
    <property type="entry name" value="LysM domain"/>
    <property type="match status" value="1"/>
</dbReference>
<evidence type="ECO:0000259" key="2">
    <source>
        <dbReference type="PROSITE" id="PS51782"/>
    </source>
</evidence>
<feature type="domain" description="LysM" evidence="2">
    <location>
        <begin position="1"/>
        <end position="44"/>
    </location>
</feature>
<dbReference type="SMART" id="SM00257">
    <property type="entry name" value="LysM"/>
    <property type="match status" value="1"/>
</dbReference>
<name>A0A0N5ABI3_9BILA</name>
<dbReference type="InterPro" id="IPR018392">
    <property type="entry name" value="LysM"/>
</dbReference>
<dbReference type="Proteomes" id="UP000046393">
    <property type="component" value="Unplaced"/>
</dbReference>
<evidence type="ECO:0000256" key="1">
    <source>
        <dbReference type="SAM" id="MobiDB-lite"/>
    </source>
</evidence>
<dbReference type="PROSITE" id="PS51782">
    <property type="entry name" value="LYSM"/>
    <property type="match status" value="1"/>
</dbReference>
<evidence type="ECO:0000313" key="4">
    <source>
        <dbReference type="WBParaSite" id="SMUV_0000150901-mRNA-1"/>
    </source>
</evidence>
<accession>A0A0N5ABI3</accession>
<dbReference type="CDD" id="cd00118">
    <property type="entry name" value="LysM"/>
    <property type="match status" value="1"/>
</dbReference>